<gene>
    <name evidence="2" type="ORF">MM415A03240_0003</name>
</gene>
<dbReference type="EMBL" id="MT141868">
    <property type="protein sequence ID" value="QJA71372.1"/>
    <property type="molecule type" value="Genomic_DNA"/>
</dbReference>
<dbReference type="AlphaFoldDB" id="A0A6M3JQN9"/>
<dbReference type="PANTHER" id="PTHR36836">
    <property type="entry name" value="COLANIC ACID BIOSYNTHESIS PROTEIN WCAK"/>
    <property type="match status" value="1"/>
</dbReference>
<dbReference type="Pfam" id="PF04230">
    <property type="entry name" value="PS_pyruv_trans"/>
    <property type="match status" value="1"/>
</dbReference>
<proteinExistence type="predicted"/>
<accession>A0A6M3JQN9</accession>
<evidence type="ECO:0000259" key="1">
    <source>
        <dbReference type="Pfam" id="PF04230"/>
    </source>
</evidence>
<feature type="domain" description="Polysaccharide pyruvyl transferase" evidence="1">
    <location>
        <begin position="13"/>
        <end position="263"/>
    </location>
</feature>
<organism evidence="2">
    <name type="scientific">viral metagenome</name>
    <dbReference type="NCBI Taxonomy" id="1070528"/>
    <lineage>
        <taxon>unclassified sequences</taxon>
        <taxon>metagenomes</taxon>
        <taxon>organismal metagenomes</taxon>
    </lineage>
</organism>
<reference evidence="2" key="1">
    <citation type="submission" date="2020-03" db="EMBL/GenBank/DDBJ databases">
        <title>The deep terrestrial virosphere.</title>
        <authorList>
            <person name="Holmfeldt K."/>
            <person name="Nilsson E."/>
            <person name="Simone D."/>
            <person name="Lopez-Fernandez M."/>
            <person name="Wu X."/>
            <person name="de Brujin I."/>
            <person name="Lundin D."/>
            <person name="Andersson A."/>
            <person name="Bertilsson S."/>
            <person name="Dopson M."/>
        </authorList>
    </citation>
    <scope>NUCLEOTIDE SEQUENCE</scope>
    <source>
        <strain evidence="2">MM415A03240</strain>
    </source>
</reference>
<keyword evidence="2" id="KW-0808">Transferase</keyword>
<sequence length="295" mass="33327">MRIALLGWYCHGNLGDEAMLEGFKLLLSNHHVTAYNDYSVDLRGINQSDLFILGGGELINTTRLFLPIEHWIRKVSVPRIIFSCGVNAENYDQLEPHVKQDLECFQYIGVRDRAAYDMLKASPLSDRVHLTLDTSLLLQPPKHTSTSGLATIIPTDRKHKEYDAGILATNITQTVASRLAVDLKRHGITEANLLAFGGDDNDDFETCRQIAPHLNIPTKIIKPNNPTEAMQYLAQSEVAYTHRLHGMLLAYLTQTPFLCYGYHRKVKRMFDTLNLLEVEAARQIVQTKIVEATKI</sequence>
<dbReference type="InterPro" id="IPR007345">
    <property type="entry name" value="Polysacch_pyruvyl_Trfase"/>
</dbReference>
<evidence type="ECO:0000313" key="2">
    <source>
        <dbReference type="EMBL" id="QJA71372.1"/>
    </source>
</evidence>
<name>A0A6M3JQN9_9ZZZZ</name>
<protein>
    <submittedName>
        <fullName evidence="2">Putative polysaccharide pyruvyl transferase family protein</fullName>
    </submittedName>
</protein>
<dbReference type="PANTHER" id="PTHR36836:SF1">
    <property type="entry name" value="COLANIC ACID BIOSYNTHESIS PROTEIN WCAK"/>
    <property type="match status" value="1"/>
</dbReference>
<dbReference type="GO" id="GO:0016740">
    <property type="term" value="F:transferase activity"/>
    <property type="evidence" value="ECO:0007669"/>
    <property type="project" value="UniProtKB-KW"/>
</dbReference>